<dbReference type="Gene3D" id="3.60.21.10">
    <property type="match status" value="1"/>
</dbReference>
<protein>
    <recommendedName>
        <fullName evidence="1">Serine/threonine-protein phosphatase</fullName>
        <ecNumber evidence="1">3.1.3.16</ecNumber>
    </recommendedName>
</protein>
<dbReference type="PANTHER" id="PTHR11668:SF494">
    <property type="entry name" value="PROTEIN PHOSPHATASE, PUTATIVE-RELATED"/>
    <property type="match status" value="1"/>
</dbReference>
<accession>A0ABR2KM66</accession>
<gene>
    <name evidence="3" type="ORF">M9Y10_029452</name>
</gene>
<comment type="caution">
    <text evidence="3">The sequence shown here is derived from an EMBL/GenBank/DDBJ whole genome shotgun (WGS) entry which is preliminary data.</text>
</comment>
<dbReference type="PRINTS" id="PR00114">
    <property type="entry name" value="STPHPHTASE"/>
</dbReference>
<comment type="similarity">
    <text evidence="1">Belongs to the PPP phosphatase family.</text>
</comment>
<dbReference type="EC" id="3.1.3.16" evidence="1"/>
<dbReference type="EMBL" id="JAPFFF010000004">
    <property type="protein sequence ID" value="KAK8892229.1"/>
    <property type="molecule type" value="Genomic_DNA"/>
</dbReference>
<evidence type="ECO:0000259" key="2">
    <source>
        <dbReference type="PROSITE" id="PS00125"/>
    </source>
</evidence>
<evidence type="ECO:0000313" key="3">
    <source>
        <dbReference type="EMBL" id="KAK8892229.1"/>
    </source>
</evidence>
<keyword evidence="1" id="KW-0378">Hydrolase</keyword>
<dbReference type="InterPro" id="IPR004843">
    <property type="entry name" value="Calcineurin-like_PHP"/>
</dbReference>
<dbReference type="Pfam" id="PF00149">
    <property type="entry name" value="Metallophos"/>
    <property type="match status" value="2"/>
</dbReference>
<sequence length="488" mass="56016">MTDLANYILKAFSSLRDLSIEQITQFGRNQSKTEIPIPSFDENLLINLCSAAKNVFMNENSILEIVGDSIIVGDIHGSLHDLLRILNYVGKNPYKVVFLGDYVDRGQFSLECIILLFSLKIMCPDKYFLLRGNHEFDAMCSLYGFKKEILNFHNPKKLYHFESEQMNDSPTTSSKNLAFDEQDQEKQEISTEELCDNYFANHININCYKYSEKLYSAFMRAFSFLPIAAVVNRASFCIHGGLTPLLDKIDKIEKQIQRPIDNYDENPLLCDLLWGDPTFEDRQLYNDNPRGRGKLFNGVVVVNFLKNNNLQRIIRAHECVYEGISEIFNDKCITVFSASSYSYDMSNSSGILKLFEYNDCIEKVVFEPILRLKKFDAVYYKVQAFSNLKRFMPPIQLKSVAYFGLVDLLKDTDRVNLSKFQSGKKNGVGTKKFSFKTGVHSRQIKQCSSVPLNVSACCFKNNILSYREDERLCTSKSNDNLPALDQKE</sequence>
<keyword evidence="4" id="KW-1185">Reference proteome</keyword>
<dbReference type="CDD" id="cd00144">
    <property type="entry name" value="MPP_PPP_family"/>
    <property type="match status" value="1"/>
</dbReference>
<reference evidence="3 4" key="1">
    <citation type="submission" date="2024-04" db="EMBL/GenBank/DDBJ databases">
        <title>Tritrichomonas musculus Genome.</title>
        <authorList>
            <person name="Alves-Ferreira E."/>
            <person name="Grigg M."/>
            <person name="Lorenzi H."/>
            <person name="Galac M."/>
        </authorList>
    </citation>
    <scope>NUCLEOTIDE SEQUENCE [LARGE SCALE GENOMIC DNA]</scope>
    <source>
        <strain evidence="3 4">EAF2021</strain>
    </source>
</reference>
<name>A0ABR2KM66_9EUKA</name>
<dbReference type="InterPro" id="IPR050341">
    <property type="entry name" value="PP1_catalytic_subunit"/>
</dbReference>
<dbReference type="SUPFAM" id="SSF56300">
    <property type="entry name" value="Metallo-dependent phosphatases"/>
    <property type="match status" value="1"/>
</dbReference>
<dbReference type="InterPro" id="IPR029052">
    <property type="entry name" value="Metallo-depent_PP-like"/>
</dbReference>
<dbReference type="Proteomes" id="UP001470230">
    <property type="component" value="Unassembled WGS sequence"/>
</dbReference>
<feature type="domain" description="Serine/threonine specific protein phosphatases" evidence="2">
    <location>
        <begin position="130"/>
        <end position="135"/>
    </location>
</feature>
<dbReference type="InterPro" id="IPR006186">
    <property type="entry name" value="Ser/Thr-sp_prot-phosphatase"/>
</dbReference>
<organism evidence="3 4">
    <name type="scientific">Tritrichomonas musculus</name>
    <dbReference type="NCBI Taxonomy" id="1915356"/>
    <lineage>
        <taxon>Eukaryota</taxon>
        <taxon>Metamonada</taxon>
        <taxon>Parabasalia</taxon>
        <taxon>Tritrichomonadida</taxon>
        <taxon>Tritrichomonadidae</taxon>
        <taxon>Tritrichomonas</taxon>
    </lineage>
</organism>
<evidence type="ECO:0000256" key="1">
    <source>
        <dbReference type="RuleBase" id="RU004273"/>
    </source>
</evidence>
<comment type="catalytic activity">
    <reaction evidence="1">
        <text>O-phospho-L-threonyl-[protein] + H2O = L-threonyl-[protein] + phosphate</text>
        <dbReference type="Rhea" id="RHEA:47004"/>
        <dbReference type="Rhea" id="RHEA-COMP:11060"/>
        <dbReference type="Rhea" id="RHEA-COMP:11605"/>
        <dbReference type="ChEBI" id="CHEBI:15377"/>
        <dbReference type="ChEBI" id="CHEBI:30013"/>
        <dbReference type="ChEBI" id="CHEBI:43474"/>
        <dbReference type="ChEBI" id="CHEBI:61977"/>
        <dbReference type="EC" id="3.1.3.16"/>
    </reaction>
</comment>
<dbReference type="SMART" id="SM00156">
    <property type="entry name" value="PP2Ac"/>
    <property type="match status" value="1"/>
</dbReference>
<proteinExistence type="inferred from homology"/>
<dbReference type="PANTHER" id="PTHR11668">
    <property type="entry name" value="SERINE/THREONINE PROTEIN PHOSPHATASE"/>
    <property type="match status" value="1"/>
</dbReference>
<evidence type="ECO:0000313" key="4">
    <source>
        <dbReference type="Proteomes" id="UP001470230"/>
    </source>
</evidence>
<dbReference type="PROSITE" id="PS00125">
    <property type="entry name" value="SER_THR_PHOSPHATASE"/>
    <property type="match status" value="1"/>
</dbReference>